<organism evidence="8 9">
    <name type="scientific">Limobrevibacterium gyesilva</name>
    <dbReference type="NCBI Taxonomy" id="2991712"/>
    <lineage>
        <taxon>Bacteria</taxon>
        <taxon>Pseudomonadati</taxon>
        <taxon>Pseudomonadota</taxon>
        <taxon>Alphaproteobacteria</taxon>
        <taxon>Acetobacterales</taxon>
        <taxon>Acetobacteraceae</taxon>
        <taxon>Limobrevibacterium</taxon>
    </lineage>
</organism>
<feature type="domain" description="Phospholipid/glycerol acyltransferase" evidence="7">
    <location>
        <begin position="108"/>
        <end position="225"/>
    </location>
</feature>
<keyword evidence="6" id="KW-0812">Transmembrane</keyword>
<evidence type="ECO:0000256" key="4">
    <source>
        <dbReference type="ARBA" id="ARBA00023098"/>
    </source>
</evidence>
<sequence length="323" mass="34942">MQAAPSRLTPKRIPLLRNTQQGGDDGSWGAIVPSRGHVLRRLRVFRRGIAVLLWTIIAVPLQAVLIALPGRAKVVFARSYWAVMCWLIGMRVRVIGAPAHRTADGRPVVFVSNHSSWLDILVLGGRLDACFIAKEEVARWPLIGTIAKLGRTVYVRRARTSTGRERDEMRARLAGGDNLILFPEGTTSDGSRVLPFRSAFLSVAELPATADGKPPLVQPVSVVYDRLAGLPTGRASRPLFAWYGDMDIGSHFWRLAQHRGLRATVLLHTPLDPAAFPSRKALAQATFTAVADGASTMRQNRPASPITVAAGGAAAPETAPAYA</sequence>
<keyword evidence="2" id="KW-0444">Lipid biosynthesis</keyword>
<reference evidence="8" key="2">
    <citation type="submission" date="2022-10" db="EMBL/GenBank/DDBJ databases">
        <authorList>
            <person name="Trinh H.N."/>
        </authorList>
    </citation>
    <scope>NUCLEOTIDE SEQUENCE</scope>
    <source>
        <strain evidence="8">RN2-1</strain>
    </source>
</reference>
<evidence type="ECO:0000259" key="7">
    <source>
        <dbReference type="SMART" id="SM00563"/>
    </source>
</evidence>
<dbReference type="GO" id="GO:0006654">
    <property type="term" value="P:phosphatidic acid biosynthetic process"/>
    <property type="evidence" value="ECO:0007669"/>
    <property type="project" value="TreeGrafter"/>
</dbReference>
<dbReference type="PANTHER" id="PTHR10434">
    <property type="entry name" value="1-ACYL-SN-GLYCEROL-3-PHOSPHATE ACYLTRANSFERASE"/>
    <property type="match status" value="1"/>
</dbReference>
<keyword evidence="6" id="KW-0472">Membrane</keyword>
<keyword evidence="5 8" id="KW-0012">Acyltransferase</keyword>
<evidence type="ECO:0000313" key="8">
    <source>
        <dbReference type="EMBL" id="MCW3474551.1"/>
    </source>
</evidence>
<evidence type="ECO:0000256" key="5">
    <source>
        <dbReference type="ARBA" id="ARBA00023315"/>
    </source>
</evidence>
<evidence type="ECO:0000256" key="6">
    <source>
        <dbReference type="SAM" id="Phobius"/>
    </source>
</evidence>
<comment type="caution">
    <text evidence="8">The sequence shown here is derived from an EMBL/GenBank/DDBJ whole genome shotgun (WGS) entry which is preliminary data.</text>
</comment>
<keyword evidence="4" id="KW-0443">Lipid metabolism</keyword>
<evidence type="ECO:0000256" key="1">
    <source>
        <dbReference type="ARBA" id="ARBA00005189"/>
    </source>
</evidence>
<evidence type="ECO:0000256" key="3">
    <source>
        <dbReference type="ARBA" id="ARBA00022679"/>
    </source>
</evidence>
<keyword evidence="9" id="KW-1185">Reference proteome</keyword>
<evidence type="ECO:0000313" key="9">
    <source>
        <dbReference type="Proteomes" id="UP001165679"/>
    </source>
</evidence>
<gene>
    <name evidence="8" type="ORF">OL599_08130</name>
</gene>
<dbReference type="GO" id="GO:0003841">
    <property type="term" value="F:1-acylglycerol-3-phosphate O-acyltransferase activity"/>
    <property type="evidence" value="ECO:0007669"/>
    <property type="project" value="TreeGrafter"/>
</dbReference>
<keyword evidence="3" id="KW-0808">Transferase</keyword>
<reference evidence="8" key="1">
    <citation type="submission" date="2022-09" db="EMBL/GenBank/DDBJ databases">
        <title>Rhodovastum sp. nov. RN2-1 isolated from soil in Seongnam, South Korea.</title>
        <authorList>
            <person name="Le N.T."/>
        </authorList>
    </citation>
    <scope>NUCLEOTIDE SEQUENCE</scope>
    <source>
        <strain evidence="8">RN2-1</strain>
    </source>
</reference>
<keyword evidence="6" id="KW-1133">Transmembrane helix</keyword>
<dbReference type="SUPFAM" id="SSF69593">
    <property type="entry name" value="Glycerol-3-phosphate (1)-acyltransferase"/>
    <property type="match status" value="1"/>
</dbReference>
<protein>
    <submittedName>
        <fullName evidence="8">1-acyl-sn-glycerol-3-phosphate acyltransferase</fullName>
    </submittedName>
</protein>
<dbReference type="RefSeq" id="WP_264713193.1">
    <property type="nucleotide sequence ID" value="NZ_JAPDNT010000004.1"/>
</dbReference>
<name>A0AA41YLD7_9PROT</name>
<evidence type="ECO:0000256" key="2">
    <source>
        <dbReference type="ARBA" id="ARBA00022516"/>
    </source>
</evidence>
<comment type="pathway">
    <text evidence="1">Lipid metabolism.</text>
</comment>
<dbReference type="CDD" id="cd07989">
    <property type="entry name" value="LPLAT_AGPAT-like"/>
    <property type="match status" value="1"/>
</dbReference>
<dbReference type="InterPro" id="IPR002123">
    <property type="entry name" value="Plipid/glycerol_acylTrfase"/>
</dbReference>
<dbReference type="EMBL" id="JAPDNT010000004">
    <property type="protein sequence ID" value="MCW3474551.1"/>
    <property type="molecule type" value="Genomic_DNA"/>
</dbReference>
<proteinExistence type="predicted"/>
<dbReference type="Proteomes" id="UP001165679">
    <property type="component" value="Unassembled WGS sequence"/>
</dbReference>
<dbReference type="Pfam" id="PF01553">
    <property type="entry name" value="Acyltransferase"/>
    <property type="match status" value="1"/>
</dbReference>
<accession>A0AA41YLD7</accession>
<dbReference type="SMART" id="SM00563">
    <property type="entry name" value="PlsC"/>
    <property type="match status" value="1"/>
</dbReference>
<dbReference type="PANTHER" id="PTHR10434:SF64">
    <property type="entry name" value="1-ACYL-SN-GLYCEROL-3-PHOSPHATE ACYLTRANSFERASE-RELATED"/>
    <property type="match status" value="1"/>
</dbReference>
<feature type="transmembrane region" description="Helical" evidence="6">
    <location>
        <begin position="49"/>
        <end position="68"/>
    </location>
</feature>
<dbReference type="AlphaFoldDB" id="A0AA41YLD7"/>